<reference evidence="2 3" key="1">
    <citation type="submission" date="2013-01" db="EMBL/GenBank/DDBJ databases">
        <authorList>
            <person name="Fiebig A."/>
            <person name="Goeker M."/>
            <person name="Klenk H.-P.P."/>
        </authorList>
    </citation>
    <scope>NUCLEOTIDE SEQUENCE [LARGE SCALE GENOMIC DNA]</scope>
    <source>
        <strain evidence="2 3">DSM 24838</strain>
    </source>
</reference>
<dbReference type="Pfam" id="PF03729">
    <property type="entry name" value="DUF308"/>
    <property type="match status" value="2"/>
</dbReference>
<organism evidence="2 3">
    <name type="scientific">Wenxinia marina DSM 24838</name>
    <dbReference type="NCBI Taxonomy" id="1123501"/>
    <lineage>
        <taxon>Bacteria</taxon>
        <taxon>Pseudomonadati</taxon>
        <taxon>Pseudomonadota</taxon>
        <taxon>Alphaproteobacteria</taxon>
        <taxon>Rhodobacterales</taxon>
        <taxon>Roseobacteraceae</taxon>
        <taxon>Wenxinia</taxon>
    </lineage>
</organism>
<dbReference type="InterPro" id="IPR052712">
    <property type="entry name" value="Acid_resist_chaperone_HdeD"/>
</dbReference>
<dbReference type="PANTHER" id="PTHR34989:SF1">
    <property type="entry name" value="PROTEIN HDED"/>
    <property type="match status" value="1"/>
</dbReference>
<dbReference type="OrthoDB" id="9815400at2"/>
<feature type="transmembrane region" description="Helical" evidence="1">
    <location>
        <begin position="134"/>
        <end position="153"/>
    </location>
</feature>
<dbReference type="GO" id="GO:0005886">
    <property type="term" value="C:plasma membrane"/>
    <property type="evidence" value="ECO:0007669"/>
    <property type="project" value="TreeGrafter"/>
</dbReference>
<keyword evidence="3" id="KW-1185">Reference proteome</keyword>
<feature type="transmembrane region" description="Helical" evidence="1">
    <location>
        <begin position="74"/>
        <end position="94"/>
    </location>
</feature>
<feature type="transmembrane region" description="Helical" evidence="1">
    <location>
        <begin position="159"/>
        <end position="179"/>
    </location>
</feature>
<dbReference type="AlphaFoldDB" id="A0A0D0Q629"/>
<protein>
    <recommendedName>
        <fullName evidence="4">Acid-resistance membrane protein</fullName>
    </recommendedName>
</protein>
<dbReference type="eggNOG" id="COG3247">
    <property type="taxonomic scope" value="Bacteria"/>
</dbReference>
<evidence type="ECO:0000313" key="2">
    <source>
        <dbReference type="EMBL" id="KIQ67932.1"/>
    </source>
</evidence>
<keyword evidence="1" id="KW-1133">Transmembrane helix</keyword>
<proteinExistence type="predicted"/>
<keyword evidence="1" id="KW-0812">Transmembrane</keyword>
<feature type="transmembrane region" description="Helical" evidence="1">
    <location>
        <begin position="22"/>
        <end position="43"/>
    </location>
</feature>
<dbReference type="STRING" id="1123501.Wenmar_03387"/>
<feature type="transmembrane region" description="Helical" evidence="1">
    <location>
        <begin position="100"/>
        <end position="122"/>
    </location>
</feature>
<keyword evidence="1" id="KW-0472">Membrane</keyword>
<gene>
    <name evidence="2" type="ORF">Wenmar_03387</name>
</gene>
<dbReference type="Proteomes" id="UP000035100">
    <property type="component" value="Unassembled WGS sequence"/>
</dbReference>
<name>A0A0D0Q629_9RHOB</name>
<feature type="transmembrane region" description="Helical" evidence="1">
    <location>
        <begin position="49"/>
        <end position="67"/>
    </location>
</feature>
<comment type="caution">
    <text evidence="2">The sequence shown here is derived from an EMBL/GenBank/DDBJ whole genome shotgun (WGS) entry which is preliminary data.</text>
</comment>
<dbReference type="PANTHER" id="PTHR34989">
    <property type="entry name" value="PROTEIN HDED"/>
    <property type="match status" value="1"/>
</dbReference>
<dbReference type="EMBL" id="AONG01000018">
    <property type="protein sequence ID" value="KIQ67932.1"/>
    <property type="molecule type" value="Genomic_DNA"/>
</dbReference>
<evidence type="ECO:0000256" key="1">
    <source>
        <dbReference type="SAM" id="Phobius"/>
    </source>
</evidence>
<evidence type="ECO:0000313" key="3">
    <source>
        <dbReference type="Proteomes" id="UP000035100"/>
    </source>
</evidence>
<sequence>MTDRPTLPEDLRAAIAEHRGRFTFLGWALIVLGVLAILFPLVASIAAKVLIGWLLLLSGAIVLYSAFQARRWRSALATGAIGVLQIAAGVYLAFFPLTGLIGLTFLMAILFLAQGVMELMLWNQHRPAGRGAGWLLFSAICSVALGVLLILGLPGTALWALGLMLGINLLSSGVSFLTLTRMAG</sequence>
<dbReference type="RefSeq" id="WP_018302148.1">
    <property type="nucleotide sequence ID" value="NZ_KB902282.1"/>
</dbReference>
<dbReference type="InterPro" id="IPR005325">
    <property type="entry name" value="DUF308_memb"/>
</dbReference>
<accession>A0A0D0Q629</accession>
<evidence type="ECO:0008006" key="4">
    <source>
        <dbReference type="Google" id="ProtNLM"/>
    </source>
</evidence>